<dbReference type="PANTHER" id="PTHR42683">
    <property type="entry name" value="ALDEHYDE REDUCTASE"/>
    <property type="match status" value="1"/>
</dbReference>
<dbReference type="GO" id="GO:0008270">
    <property type="term" value="F:zinc ion binding"/>
    <property type="evidence" value="ECO:0007669"/>
    <property type="project" value="InterPro"/>
</dbReference>
<dbReference type="InterPro" id="IPR013154">
    <property type="entry name" value="ADH-like_N"/>
</dbReference>
<dbReference type="InterPro" id="IPR013149">
    <property type="entry name" value="ADH-like_C"/>
</dbReference>
<name>A0AAD5DYT6_9CHLO</name>
<evidence type="ECO:0000313" key="9">
    <source>
        <dbReference type="Proteomes" id="UP001205105"/>
    </source>
</evidence>
<dbReference type="InterPro" id="IPR020843">
    <property type="entry name" value="ER"/>
</dbReference>
<dbReference type="InterPro" id="IPR002328">
    <property type="entry name" value="ADH_Zn_CS"/>
</dbReference>
<dbReference type="InterPro" id="IPR011032">
    <property type="entry name" value="GroES-like_sf"/>
</dbReference>
<evidence type="ECO:0000313" key="8">
    <source>
        <dbReference type="EMBL" id="KAI7844740.1"/>
    </source>
</evidence>
<protein>
    <recommendedName>
        <fullName evidence="7">Enoyl reductase (ER) domain-containing protein</fullName>
    </recommendedName>
</protein>
<dbReference type="Gene3D" id="3.90.180.10">
    <property type="entry name" value="Medium-chain alcohol dehydrogenases, catalytic domain"/>
    <property type="match status" value="1"/>
</dbReference>
<keyword evidence="3 5" id="KW-0862">Zinc</keyword>
<dbReference type="EMBL" id="JADXDR010000024">
    <property type="protein sequence ID" value="KAI7844740.1"/>
    <property type="molecule type" value="Genomic_DNA"/>
</dbReference>
<dbReference type="PROSITE" id="PS00059">
    <property type="entry name" value="ADH_ZINC"/>
    <property type="match status" value="1"/>
</dbReference>
<evidence type="ECO:0000259" key="7">
    <source>
        <dbReference type="SMART" id="SM00829"/>
    </source>
</evidence>
<dbReference type="FunFam" id="3.40.50.720:FF:000022">
    <property type="entry name" value="Cinnamyl alcohol dehydrogenase"/>
    <property type="match status" value="1"/>
</dbReference>
<sequence length="471" mass="50233">MSGQEAGQKKKGFHWPHFKAAPGSEAELERDLKHLHRNEDPVRDPAPTHIVRNEYGPLNDAHDPKACPENGSVSAAPKEALQKVVRQYGSDGQQELPGELAFDKLAQSLHRGCSHPDAKGLDGKGKGSGNCLGFAAHDKSGTLTAVRFERRKLRPQDIRIQASLKRAAEVSGCLSVQQAAQQALEGQHIAYVGICHSGHEIVGIVTEIGSSVGKFKVGDRAAVGCMVGSCGRTYDSEDTAEGGAITRGGYSTHIVVQESFALHLPANLPMDAAAPLLCAGITTYSPLRHFGLDKPGKKVGVVGLGGLGHMAVKLAKAFGCEVTVISTSPNKKEEACSRLGADNFVVSKNEDEMKAAAGSLDGIIDTVSSKHDLPSYLSLLKTDGALVMVGLSPDPLEIAAFSLTSRRRMLAGSGIGGIKETQEMLDFCGEHNVTCDIELIQIDYVNEAMDRLEKNDVRYRFVIDIHGSLVA</sequence>
<organism evidence="8 9">
    <name type="scientific">Chlorella ohadii</name>
    <dbReference type="NCBI Taxonomy" id="2649997"/>
    <lineage>
        <taxon>Eukaryota</taxon>
        <taxon>Viridiplantae</taxon>
        <taxon>Chlorophyta</taxon>
        <taxon>core chlorophytes</taxon>
        <taxon>Trebouxiophyceae</taxon>
        <taxon>Chlorellales</taxon>
        <taxon>Chlorellaceae</taxon>
        <taxon>Chlorella clade</taxon>
        <taxon>Chlorella</taxon>
    </lineage>
</organism>
<dbReference type="Pfam" id="PF08240">
    <property type="entry name" value="ADH_N"/>
    <property type="match status" value="1"/>
</dbReference>
<dbReference type="SMART" id="SM00829">
    <property type="entry name" value="PKS_ER"/>
    <property type="match status" value="1"/>
</dbReference>
<dbReference type="SUPFAM" id="SSF51735">
    <property type="entry name" value="NAD(P)-binding Rossmann-fold domains"/>
    <property type="match status" value="1"/>
</dbReference>
<dbReference type="InterPro" id="IPR047109">
    <property type="entry name" value="CAD-like"/>
</dbReference>
<comment type="caution">
    <text evidence="8">The sequence shown here is derived from an EMBL/GenBank/DDBJ whole genome shotgun (WGS) entry which is preliminary data.</text>
</comment>
<gene>
    <name evidence="8" type="ORF">COHA_001624</name>
</gene>
<dbReference type="AlphaFoldDB" id="A0AAD5DYT6"/>
<evidence type="ECO:0000256" key="6">
    <source>
        <dbReference type="SAM" id="MobiDB-lite"/>
    </source>
</evidence>
<keyword evidence="4" id="KW-0560">Oxidoreductase</keyword>
<evidence type="ECO:0000256" key="1">
    <source>
        <dbReference type="ARBA" id="ARBA00001947"/>
    </source>
</evidence>
<reference evidence="8" key="1">
    <citation type="submission" date="2020-11" db="EMBL/GenBank/DDBJ databases">
        <title>Chlorella ohadii genome sequencing and assembly.</title>
        <authorList>
            <person name="Murik O."/>
            <person name="Treves H."/>
            <person name="Kedem I."/>
            <person name="Shotland Y."/>
            <person name="Kaplan A."/>
        </authorList>
    </citation>
    <scope>NUCLEOTIDE SEQUENCE</scope>
    <source>
        <strain evidence="8">1</strain>
    </source>
</reference>
<dbReference type="InterPro" id="IPR036291">
    <property type="entry name" value="NAD(P)-bd_dom_sf"/>
</dbReference>
<evidence type="ECO:0000256" key="5">
    <source>
        <dbReference type="RuleBase" id="RU361277"/>
    </source>
</evidence>
<dbReference type="Pfam" id="PF00107">
    <property type="entry name" value="ADH_zinc_N"/>
    <property type="match status" value="1"/>
</dbReference>
<keyword evidence="9" id="KW-1185">Reference proteome</keyword>
<keyword evidence="2 5" id="KW-0479">Metal-binding</keyword>
<accession>A0AAD5DYT6</accession>
<dbReference type="Proteomes" id="UP001205105">
    <property type="component" value="Unassembled WGS sequence"/>
</dbReference>
<feature type="region of interest" description="Disordered" evidence="6">
    <location>
        <begin position="1"/>
        <end position="27"/>
    </location>
</feature>
<dbReference type="GO" id="GO:0016616">
    <property type="term" value="F:oxidoreductase activity, acting on the CH-OH group of donors, NAD or NADP as acceptor"/>
    <property type="evidence" value="ECO:0007669"/>
    <property type="project" value="InterPro"/>
</dbReference>
<feature type="domain" description="Enoyl reductase (ER)" evidence="7">
    <location>
        <begin position="141"/>
        <end position="463"/>
    </location>
</feature>
<evidence type="ECO:0000256" key="3">
    <source>
        <dbReference type="ARBA" id="ARBA00022833"/>
    </source>
</evidence>
<comment type="similarity">
    <text evidence="5">Belongs to the zinc-containing alcohol dehydrogenase family.</text>
</comment>
<proteinExistence type="inferred from homology"/>
<dbReference type="FunFam" id="3.90.180.10:FF:000100">
    <property type="entry name" value="Putative cinnamyl alcohol dehydrogenase 6"/>
    <property type="match status" value="1"/>
</dbReference>
<dbReference type="SUPFAM" id="SSF50129">
    <property type="entry name" value="GroES-like"/>
    <property type="match status" value="1"/>
</dbReference>
<evidence type="ECO:0000256" key="4">
    <source>
        <dbReference type="ARBA" id="ARBA00023002"/>
    </source>
</evidence>
<evidence type="ECO:0000256" key="2">
    <source>
        <dbReference type="ARBA" id="ARBA00022723"/>
    </source>
</evidence>
<dbReference type="Gene3D" id="3.40.50.720">
    <property type="entry name" value="NAD(P)-binding Rossmann-like Domain"/>
    <property type="match status" value="1"/>
</dbReference>
<comment type="cofactor">
    <cofactor evidence="1 5">
        <name>Zn(2+)</name>
        <dbReference type="ChEBI" id="CHEBI:29105"/>
    </cofactor>
</comment>
<dbReference type="CDD" id="cd05283">
    <property type="entry name" value="CAD1"/>
    <property type="match status" value="1"/>
</dbReference>